<evidence type="ECO:0000313" key="2">
    <source>
        <dbReference type="EMBL" id="KDP43821.1"/>
    </source>
</evidence>
<dbReference type="OrthoDB" id="1429861at2759"/>
<feature type="region of interest" description="Disordered" evidence="1">
    <location>
        <begin position="17"/>
        <end position="44"/>
    </location>
</feature>
<proteinExistence type="predicted"/>
<feature type="compositionally biased region" description="Low complexity" evidence="1">
    <location>
        <begin position="18"/>
        <end position="32"/>
    </location>
</feature>
<name>A0A067L5T5_JATCU</name>
<accession>A0A067L5T5</accession>
<sequence>MSTKGEPKVHHCGIAILDPNDNSGGNPGGSYNAMATKGQQSNSQQWISRNSIVDKQTGSYAKTTVKQSYSSGDVFKERSTGRVGHKDELKTTSTFKVGDKSGYYEYQVEERFRKVDYGNSSSSNKKYLK</sequence>
<keyword evidence="3" id="KW-1185">Reference proteome</keyword>
<protein>
    <submittedName>
        <fullName evidence="2">Uncharacterized protein</fullName>
    </submittedName>
</protein>
<organism evidence="2 3">
    <name type="scientific">Jatropha curcas</name>
    <name type="common">Barbados nut</name>
    <dbReference type="NCBI Taxonomy" id="180498"/>
    <lineage>
        <taxon>Eukaryota</taxon>
        <taxon>Viridiplantae</taxon>
        <taxon>Streptophyta</taxon>
        <taxon>Embryophyta</taxon>
        <taxon>Tracheophyta</taxon>
        <taxon>Spermatophyta</taxon>
        <taxon>Magnoliopsida</taxon>
        <taxon>eudicotyledons</taxon>
        <taxon>Gunneridae</taxon>
        <taxon>Pentapetalae</taxon>
        <taxon>rosids</taxon>
        <taxon>fabids</taxon>
        <taxon>Malpighiales</taxon>
        <taxon>Euphorbiaceae</taxon>
        <taxon>Crotonoideae</taxon>
        <taxon>Jatropheae</taxon>
        <taxon>Jatropha</taxon>
    </lineage>
</organism>
<reference evidence="2 3" key="1">
    <citation type="journal article" date="2014" name="PLoS ONE">
        <title>Global Analysis of Gene Expression Profiles in Physic Nut (Jatropha curcas L.) Seedlings Exposed to Salt Stress.</title>
        <authorList>
            <person name="Zhang L."/>
            <person name="Zhang C."/>
            <person name="Wu P."/>
            <person name="Chen Y."/>
            <person name="Li M."/>
            <person name="Jiang H."/>
            <person name="Wu G."/>
        </authorList>
    </citation>
    <scope>NUCLEOTIDE SEQUENCE [LARGE SCALE GENOMIC DNA]</scope>
    <source>
        <strain evidence="3">cv. GZQX0401</strain>
        <tissue evidence="2">Young leaves</tissue>
    </source>
</reference>
<dbReference type="EMBL" id="KK914258">
    <property type="protein sequence ID" value="KDP43821.1"/>
    <property type="molecule type" value="Genomic_DNA"/>
</dbReference>
<dbReference type="KEGG" id="jcu:105628508"/>
<gene>
    <name evidence="2" type="ORF">JCGZ_23029</name>
</gene>
<dbReference type="AlphaFoldDB" id="A0A067L5T5"/>
<evidence type="ECO:0000313" key="3">
    <source>
        <dbReference type="Proteomes" id="UP000027138"/>
    </source>
</evidence>
<evidence type="ECO:0000256" key="1">
    <source>
        <dbReference type="SAM" id="MobiDB-lite"/>
    </source>
</evidence>
<dbReference type="Proteomes" id="UP000027138">
    <property type="component" value="Unassembled WGS sequence"/>
</dbReference>